<organism evidence="7 8">
    <name type="scientific">Botryobasidium botryosum (strain FD-172 SS1)</name>
    <dbReference type="NCBI Taxonomy" id="930990"/>
    <lineage>
        <taxon>Eukaryota</taxon>
        <taxon>Fungi</taxon>
        <taxon>Dikarya</taxon>
        <taxon>Basidiomycota</taxon>
        <taxon>Agaricomycotina</taxon>
        <taxon>Agaricomycetes</taxon>
        <taxon>Cantharellales</taxon>
        <taxon>Botryobasidiaceae</taxon>
        <taxon>Botryobasidium</taxon>
    </lineage>
</organism>
<dbReference type="AlphaFoldDB" id="A0A067MTT1"/>
<dbReference type="OrthoDB" id="2309723at2759"/>
<dbReference type="PROSITE" id="PS50048">
    <property type="entry name" value="ZN2_CY6_FUNGAL_2"/>
    <property type="match status" value="1"/>
</dbReference>
<dbReference type="InterPro" id="IPR001138">
    <property type="entry name" value="Zn2Cys6_DnaBD"/>
</dbReference>
<dbReference type="PROSITE" id="PS00463">
    <property type="entry name" value="ZN2_CY6_FUNGAL_1"/>
    <property type="match status" value="1"/>
</dbReference>
<evidence type="ECO:0000256" key="1">
    <source>
        <dbReference type="ARBA" id="ARBA00004123"/>
    </source>
</evidence>
<evidence type="ECO:0000259" key="6">
    <source>
        <dbReference type="PROSITE" id="PS50048"/>
    </source>
</evidence>
<protein>
    <recommendedName>
        <fullName evidence="6">Zn(2)-C6 fungal-type domain-containing protein</fullName>
    </recommendedName>
</protein>
<accession>A0A067MTT1</accession>
<dbReference type="InterPro" id="IPR050815">
    <property type="entry name" value="TF_fung"/>
</dbReference>
<evidence type="ECO:0000313" key="8">
    <source>
        <dbReference type="Proteomes" id="UP000027195"/>
    </source>
</evidence>
<dbReference type="CDD" id="cd00067">
    <property type="entry name" value="GAL4"/>
    <property type="match status" value="1"/>
</dbReference>
<keyword evidence="5" id="KW-0539">Nucleus</keyword>
<sequence>MEEPSPNIVTVLVRGNACIICRRKKRRCDGAQPACAPCIRTGTRNECSYGTDPERAQVKLLEGRLKDLRNRIRDLEISQPPNSSAVVLPHPPPLAMTATSRTPITLPIQSPNINAATFRNFILSPRAARRSHSLSVPTSLRDPFAGLSSEQDNLANIRYPLIEIFMKNRWHYFTEWDPTRFWTLYKLPASHPESLHPALLDVMCLLGCIHNTSSLLGYERLFYARLQRSLVDCLKHADRLYDFIRASVLAGLYCHYRKRYTEGQNHQAATIHFAMACGLHKIETYDLRSSGLSSLIKPPKAIVDLGDMIHTWWGLYCLDRMTSVLLECPFTIPKDEEAIKTVWPCAFEDYVNGVLRYAPYSGIGSLFLRIDDPLGTLSPYDNIFTFRAKSIAMLFHAITLASSYKEEHIAAEQSHSTDAAIEATSRLIEAMLVYRESTCPVFSRTRYYEDDGHDGTLIYAISTAYAALIQLLSALAEKDVESYRKRLLVARACVALGLEARRTDPILLHALIHVYSSHGLTRMRY</sequence>
<dbReference type="STRING" id="930990.A0A067MTT1"/>
<dbReference type="InParanoid" id="A0A067MTT1"/>
<dbReference type="PANTHER" id="PTHR47338:SF29">
    <property type="entry name" value="ZN(2)-C6 FUNGAL-TYPE DOMAIN-CONTAINING PROTEIN"/>
    <property type="match status" value="1"/>
</dbReference>
<dbReference type="GO" id="GO:0003677">
    <property type="term" value="F:DNA binding"/>
    <property type="evidence" value="ECO:0007669"/>
    <property type="project" value="InterPro"/>
</dbReference>
<dbReference type="InterPro" id="IPR036864">
    <property type="entry name" value="Zn2-C6_fun-type_DNA-bd_sf"/>
</dbReference>
<dbReference type="Pfam" id="PF04082">
    <property type="entry name" value="Fungal_trans"/>
    <property type="match status" value="1"/>
</dbReference>
<dbReference type="GO" id="GO:0006351">
    <property type="term" value="P:DNA-templated transcription"/>
    <property type="evidence" value="ECO:0007669"/>
    <property type="project" value="InterPro"/>
</dbReference>
<dbReference type="GO" id="GO:0005634">
    <property type="term" value="C:nucleus"/>
    <property type="evidence" value="ECO:0007669"/>
    <property type="project" value="UniProtKB-SubCell"/>
</dbReference>
<keyword evidence="2" id="KW-0479">Metal-binding</keyword>
<evidence type="ECO:0000313" key="7">
    <source>
        <dbReference type="EMBL" id="KDQ19009.1"/>
    </source>
</evidence>
<evidence type="ECO:0000256" key="5">
    <source>
        <dbReference type="ARBA" id="ARBA00023242"/>
    </source>
</evidence>
<evidence type="ECO:0000256" key="3">
    <source>
        <dbReference type="ARBA" id="ARBA00023015"/>
    </source>
</evidence>
<name>A0A067MTT1_BOTB1</name>
<evidence type="ECO:0000256" key="4">
    <source>
        <dbReference type="ARBA" id="ARBA00023163"/>
    </source>
</evidence>
<gene>
    <name evidence="7" type="ORF">BOTBODRAFT_481234</name>
</gene>
<evidence type="ECO:0000256" key="2">
    <source>
        <dbReference type="ARBA" id="ARBA00022723"/>
    </source>
</evidence>
<dbReference type="CDD" id="cd12148">
    <property type="entry name" value="fungal_TF_MHR"/>
    <property type="match status" value="1"/>
</dbReference>
<dbReference type="InterPro" id="IPR007219">
    <property type="entry name" value="XnlR_reg_dom"/>
</dbReference>
<dbReference type="SUPFAM" id="SSF57701">
    <property type="entry name" value="Zn2/Cys6 DNA-binding domain"/>
    <property type="match status" value="1"/>
</dbReference>
<reference evidence="8" key="1">
    <citation type="journal article" date="2014" name="Proc. Natl. Acad. Sci. U.S.A.">
        <title>Extensive sampling of basidiomycete genomes demonstrates inadequacy of the white-rot/brown-rot paradigm for wood decay fungi.</title>
        <authorList>
            <person name="Riley R."/>
            <person name="Salamov A.A."/>
            <person name="Brown D.W."/>
            <person name="Nagy L.G."/>
            <person name="Floudas D."/>
            <person name="Held B.W."/>
            <person name="Levasseur A."/>
            <person name="Lombard V."/>
            <person name="Morin E."/>
            <person name="Otillar R."/>
            <person name="Lindquist E.A."/>
            <person name="Sun H."/>
            <person name="LaButti K.M."/>
            <person name="Schmutz J."/>
            <person name="Jabbour D."/>
            <person name="Luo H."/>
            <person name="Baker S.E."/>
            <person name="Pisabarro A.G."/>
            <person name="Walton J.D."/>
            <person name="Blanchette R.A."/>
            <person name="Henrissat B."/>
            <person name="Martin F."/>
            <person name="Cullen D."/>
            <person name="Hibbett D.S."/>
            <person name="Grigoriev I.V."/>
        </authorList>
    </citation>
    <scope>NUCLEOTIDE SEQUENCE [LARGE SCALE GENOMIC DNA]</scope>
    <source>
        <strain evidence="8">FD-172 SS1</strain>
    </source>
</reference>
<keyword evidence="4" id="KW-0804">Transcription</keyword>
<dbReference type="EMBL" id="KL198020">
    <property type="protein sequence ID" value="KDQ19009.1"/>
    <property type="molecule type" value="Genomic_DNA"/>
</dbReference>
<proteinExistence type="predicted"/>
<dbReference type="Pfam" id="PF00172">
    <property type="entry name" value="Zn_clus"/>
    <property type="match status" value="1"/>
</dbReference>
<keyword evidence="8" id="KW-1185">Reference proteome</keyword>
<dbReference type="PANTHER" id="PTHR47338">
    <property type="entry name" value="ZN(II)2CYS6 TRANSCRIPTION FACTOR (EUROFUNG)-RELATED"/>
    <property type="match status" value="1"/>
</dbReference>
<keyword evidence="3" id="KW-0805">Transcription regulation</keyword>
<dbReference type="SMART" id="SM00066">
    <property type="entry name" value="GAL4"/>
    <property type="match status" value="1"/>
</dbReference>
<dbReference type="GO" id="GO:0000981">
    <property type="term" value="F:DNA-binding transcription factor activity, RNA polymerase II-specific"/>
    <property type="evidence" value="ECO:0007669"/>
    <property type="project" value="InterPro"/>
</dbReference>
<dbReference type="HOGENOM" id="CLU_022337_0_0_1"/>
<dbReference type="Gene3D" id="4.10.240.10">
    <property type="entry name" value="Zn(2)-C6 fungal-type DNA-binding domain"/>
    <property type="match status" value="1"/>
</dbReference>
<dbReference type="GO" id="GO:0008270">
    <property type="term" value="F:zinc ion binding"/>
    <property type="evidence" value="ECO:0007669"/>
    <property type="project" value="InterPro"/>
</dbReference>
<dbReference type="SMART" id="SM00906">
    <property type="entry name" value="Fungal_trans"/>
    <property type="match status" value="1"/>
</dbReference>
<dbReference type="Proteomes" id="UP000027195">
    <property type="component" value="Unassembled WGS sequence"/>
</dbReference>
<feature type="domain" description="Zn(2)-C6 fungal-type" evidence="6">
    <location>
        <begin position="17"/>
        <end position="49"/>
    </location>
</feature>
<comment type="subcellular location">
    <subcellularLocation>
        <location evidence="1">Nucleus</location>
    </subcellularLocation>
</comment>